<evidence type="ECO:0000256" key="2">
    <source>
        <dbReference type="ARBA" id="ARBA00022884"/>
    </source>
</evidence>
<evidence type="ECO:0000256" key="1">
    <source>
        <dbReference type="ARBA" id="ARBA00006151"/>
    </source>
</evidence>
<name>A0AAW1UJX4_9CUCU</name>
<proteinExistence type="inferred from homology"/>
<protein>
    <recommendedName>
        <fullName evidence="4">Histone RNA hairpin-binding protein RNA-binding domain-containing protein</fullName>
    </recommendedName>
</protein>
<dbReference type="Gene3D" id="1.10.8.1120">
    <property type="entry name" value="Histone RNA hairpin-binding protein RNA-binding domain"/>
    <property type="match status" value="1"/>
</dbReference>
<dbReference type="EMBL" id="JARQZJ010000063">
    <property type="protein sequence ID" value="KAK9880036.1"/>
    <property type="molecule type" value="Genomic_DNA"/>
</dbReference>
<gene>
    <name evidence="5" type="ORF">WA026_008551</name>
</gene>
<evidence type="ECO:0000313" key="5">
    <source>
        <dbReference type="EMBL" id="KAK9880036.1"/>
    </source>
</evidence>
<reference evidence="5 6" key="1">
    <citation type="submission" date="2023-03" db="EMBL/GenBank/DDBJ databases">
        <title>Genome insight into feeding habits of ladybird beetles.</title>
        <authorList>
            <person name="Li H.-S."/>
            <person name="Huang Y.-H."/>
            <person name="Pang H."/>
        </authorList>
    </citation>
    <scope>NUCLEOTIDE SEQUENCE [LARGE SCALE GENOMIC DNA]</scope>
    <source>
        <strain evidence="5">SYSU_2023b</strain>
        <tissue evidence="5">Whole body</tissue>
    </source>
</reference>
<comment type="similarity">
    <text evidence="1">Belongs to the SLBP family.</text>
</comment>
<keyword evidence="6" id="KW-1185">Reference proteome</keyword>
<sequence>MSAKKTRLSMNTLLKNARIFDEDSSEVPSFNKVTTNFEFNSENVKIEPDSEEQISAHHKYLTRQNAGIYNVDVKQESIVVKQEPKGLEMDEDTMFPSNIFDKINLKKETMEQYLSPVKLEMDDNTTSSMDSNSRKSAKRTVFPRESPYKTRQSPYKRPADLDLNQGSSLYNKDENYYKDRKRKRKAEDIETDPDIIKRRQKQIDYGKNTIGYDTYTRTVPRFKREATDPQTPNKYLKYSRRGFDGLIKQWRLKLHKYDPPETE</sequence>
<dbReference type="InterPro" id="IPR029344">
    <property type="entry name" value="SLBP_RNA_bind"/>
</dbReference>
<dbReference type="GO" id="GO:0003729">
    <property type="term" value="F:mRNA binding"/>
    <property type="evidence" value="ECO:0007669"/>
    <property type="project" value="InterPro"/>
</dbReference>
<accession>A0AAW1UJX4</accession>
<dbReference type="GO" id="GO:0005737">
    <property type="term" value="C:cytoplasm"/>
    <property type="evidence" value="ECO:0007669"/>
    <property type="project" value="TreeGrafter"/>
</dbReference>
<dbReference type="PANTHER" id="PTHR17408">
    <property type="entry name" value="HISTONE RNA HAIRPIN-BINDING PROTEIN"/>
    <property type="match status" value="1"/>
</dbReference>
<evidence type="ECO:0000256" key="3">
    <source>
        <dbReference type="SAM" id="MobiDB-lite"/>
    </source>
</evidence>
<organism evidence="5 6">
    <name type="scientific">Henosepilachna vigintioctopunctata</name>
    <dbReference type="NCBI Taxonomy" id="420089"/>
    <lineage>
        <taxon>Eukaryota</taxon>
        <taxon>Metazoa</taxon>
        <taxon>Ecdysozoa</taxon>
        <taxon>Arthropoda</taxon>
        <taxon>Hexapoda</taxon>
        <taxon>Insecta</taxon>
        <taxon>Pterygota</taxon>
        <taxon>Neoptera</taxon>
        <taxon>Endopterygota</taxon>
        <taxon>Coleoptera</taxon>
        <taxon>Polyphaga</taxon>
        <taxon>Cucujiformia</taxon>
        <taxon>Coccinelloidea</taxon>
        <taxon>Coccinellidae</taxon>
        <taxon>Epilachninae</taxon>
        <taxon>Epilachnini</taxon>
        <taxon>Henosepilachna</taxon>
    </lineage>
</organism>
<evidence type="ECO:0000259" key="4">
    <source>
        <dbReference type="Pfam" id="PF15247"/>
    </source>
</evidence>
<dbReference type="GO" id="GO:0071204">
    <property type="term" value="C:histone pre-mRNA 3'end processing complex"/>
    <property type="evidence" value="ECO:0007669"/>
    <property type="project" value="TreeGrafter"/>
</dbReference>
<dbReference type="Proteomes" id="UP001431783">
    <property type="component" value="Unassembled WGS sequence"/>
</dbReference>
<dbReference type="InterPro" id="IPR026502">
    <property type="entry name" value="SLBP1/SLBP2"/>
</dbReference>
<feature type="domain" description="Histone RNA hairpin-binding protein RNA-binding" evidence="4">
    <location>
        <begin position="191"/>
        <end position="259"/>
    </location>
</feature>
<dbReference type="GO" id="GO:0007076">
    <property type="term" value="P:mitotic chromosome condensation"/>
    <property type="evidence" value="ECO:0007669"/>
    <property type="project" value="UniProtKB-ARBA"/>
</dbReference>
<dbReference type="InterPro" id="IPR038294">
    <property type="entry name" value="SLBP_RNA_bind_sf"/>
</dbReference>
<dbReference type="PANTHER" id="PTHR17408:SF0">
    <property type="entry name" value="HISTONE RNA HAIRPIN-BINDING PROTEIN"/>
    <property type="match status" value="1"/>
</dbReference>
<dbReference type="GO" id="GO:0051028">
    <property type="term" value="P:mRNA transport"/>
    <property type="evidence" value="ECO:0007669"/>
    <property type="project" value="TreeGrafter"/>
</dbReference>
<dbReference type="FunFam" id="1.10.8.1120:FF:000001">
    <property type="entry name" value="Histone RNA hairpin-binding protein-like"/>
    <property type="match status" value="1"/>
</dbReference>
<dbReference type="GO" id="GO:0006398">
    <property type="term" value="P:mRNA 3'-end processing by stem-loop binding and cleavage"/>
    <property type="evidence" value="ECO:0007669"/>
    <property type="project" value="TreeGrafter"/>
</dbReference>
<dbReference type="AlphaFoldDB" id="A0AAW1UJX4"/>
<keyword evidence="2" id="KW-0694">RNA-binding</keyword>
<dbReference type="GO" id="GO:0071207">
    <property type="term" value="F:histone pre-mRNA stem-loop binding"/>
    <property type="evidence" value="ECO:0007669"/>
    <property type="project" value="TreeGrafter"/>
</dbReference>
<comment type="caution">
    <text evidence="5">The sequence shown here is derived from an EMBL/GenBank/DDBJ whole genome shotgun (WGS) entry which is preliminary data.</text>
</comment>
<dbReference type="Pfam" id="PF15247">
    <property type="entry name" value="SLBP_RNA_bind"/>
    <property type="match status" value="1"/>
</dbReference>
<evidence type="ECO:0000313" key="6">
    <source>
        <dbReference type="Proteomes" id="UP001431783"/>
    </source>
</evidence>
<feature type="region of interest" description="Disordered" evidence="3">
    <location>
        <begin position="117"/>
        <end position="188"/>
    </location>
</feature>